<dbReference type="EMBL" id="FWXV01000004">
    <property type="protein sequence ID" value="SMD14204.1"/>
    <property type="molecule type" value="Genomic_DNA"/>
</dbReference>
<dbReference type="Proteomes" id="UP000192674">
    <property type="component" value="Unassembled WGS sequence"/>
</dbReference>
<organism evidence="2 3">
    <name type="scientific">Kibdelosporangium aridum</name>
    <dbReference type="NCBI Taxonomy" id="2030"/>
    <lineage>
        <taxon>Bacteria</taxon>
        <taxon>Bacillati</taxon>
        <taxon>Actinomycetota</taxon>
        <taxon>Actinomycetes</taxon>
        <taxon>Pseudonocardiales</taxon>
        <taxon>Pseudonocardiaceae</taxon>
        <taxon>Kibdelosporangium</taxon>
    </lineage>
</organism>
<dbReference type="Pfam" id="PF10686">
    <property type="entry name" value="YAcAr"/>
    <property type="match status" value="1"/>
</dbReference>
<reference evidence="2 3" key="1">
    <citation type="submission" date="2017-04" db="EMBL/GenBank/DDBJ databases">
        <authorList>
            <person name="Afonso C.L."/>
            <person name="Miller P.J."/>
            <person name="Scott M.A."/>
            <person name="Spackman E."/>
            <person name="Goraichik I."/>
            <person name="Dimitrov K.M."/>
            <person name="Suarez D.L."/>
            <person name="Swayne D.E."/>
        </authorList>
    </citation>
    <scope>NUCLEOTIDE SEQUENCE [LARGE SCALE GENOMIC DNA]</scope>
    <source>
        <strain evidence="2 3">DSM 43828</strain>
    </source>
</reference>
<evidence type="ECO:0000259" key="1">
    <source>
        <dbReference type="Pfam" id="PF10686"/>
    </source>
</evidence>
<feature type="domain" description="YspA cpYpsA-related SLOG" evidence="1">
    <location>
        <begin position="5"/>
        <end position="55"/>
    </location>
</feature>
<dbReference type="RefSeq" id="WP_084429424.1">
    <property type="nucleotide sequence ID" value="NZ_FWXV01000004.1"/>
</dbReference>
<evidence type="ECO:0000313" key="2">
    <source>
        <dbReference type="EMBL" id="SMD14204.1"/>
    </source>
</evidence>
<protein>
    <recommendedName>
        <fullName evidence="1">YspA cpYpsA-related SLOG domain-containing protein</fullName>
    </recommendedName>
</protein>
<dbReference type="OrthoDB" id="572639at2"/>
<name>A0A1W2EWX9_KIBAR</name>
<accession>A0A1W2EWX9</accession>
<proteinExistence type="predicted"/>
<dbReference type="AlphaFoldDB" id="A0A1W2EWX9"/>
<sequence>MTTRRILVTGSRKWGDVHRIRSVLAYHRVAFPDAILVHGNARGADRIAAQIWKSWGLPTEAHPVTNTEWAVNRGAGHARNRRMIEAGADICLAFIRNNSPGSTHCARWAMDAGIPTYLHVHTDS</sequence>
<dbReference type="InterPro" id="IPR019627">
    <property type="entry name" value="YAcAr"/>
</dbReference>
<gene>
    <name evidence="2" type="ORF">SAMN05661093_04989</name>
</gene>
<keyword evidence="3" id="KW-1185">Reference proteome</keyword>
<evidence type="ECO:0000313" key="3">
    <source>
        <dbReference type="Proteomes" id="UP000192674"/>
    </source>
</evidence>